<feature type="compositionally biased region" description="Basic residues" evidence="1">
    <location>
        <begin position="87"/>
        <end position="97"/>
    </location>
</feature>
<protein>
    <submittedName>
        <fullName evidence="2">Uncharacterized protein</fullName>
    </submittedName>
</protein>
<evidence type="ECO:0000313" key="2">
    <source>
        <dbReference type="EMBL" id="KAJ1163432.1"/>
    </source>
</evidence>
<name>A0AAV7SH80_PLEWA</name>
<evidence type="ECO:0000256" key="1">
    <source>
        <dbReference type="SAM" id="MobiDB-lite"/>
    </source>
</evidence>
<accession>A0AAV7SH80</accession>
<keyword evidence="3" id="KW-1185">Reference proteome</keyword>
<dbReference type="Proteomes" id="UP001066276">
    <property type="component" value="Chromosome 4_2"/>
</dbReference>
<dbReference type="EMBL" id="JANPWB010000008">
    <property type="protein sequence ID" value="KAJ1163432.1"/>
    <property type="molecule type" value="Genomic_DNA"/>
</dbReference>
<comment type="caution">
    <text evidence="2">The sequence shown here is derived from an EMBL/GenBank/DDBJ whole genome shotgun (WGS) entry which is preliminary data.</text>
</comment>
<organism evidence="2 3">
    <name type="scientific">Pleurodeles waltl</name>
    <name type="common">Iberian ribbed newt</name>
    <dbReference type="NCBI Taxonomy" id="8319"/>
    <lineage>
        <taxon>Eukaryota</taxon>
        <taxon>Metazoa</taxon>
        <taxon>Chordata</taxon>
        <taxon>Craniata</taxon>
        <taxon>Vertebrata</taxon>
        <taxon>Euteleostomi</taxon>
        <taxon>Amphibia</taxon>
        <taxon>Batrachia</taxon>
        <taxon>Caudata</taxon>
        <taxon>Salamandroidea</taxon>
        <taxon>Salamandridae</taxon>
        <taxon>Pleurodelinae</taxon>
        <taxon>Pleurodeles</taxon>
    </lineage>
</organism>
<reference evidence="2" key="1">
    <citation type="journal article" date="2022" name="bioRxiv">
        <title>Sequencing and chromosome-scale assembly of the giantPleurodeles waltlgenome.</title>
        <authorList>
            <person name="Brown T."/>
            <person name="Elewa A."/>
            <person name="Iarovenko S."/>
            <person name="Subramanian E."/>
            <person name="Araus A.J."/>
            <person name="Petzold A."/>
            <person name="Susuki M."/>
            <person name="Suzuki K.-i.T."/>
            <person name="Hayashi T."/>
            <person name="Toyoda A."/>
            <person name="Oliveira C."/>
            <person name="Osipova E."/>
            <person name="Leigh N.D."/>
            <person name="Simon A."/>
            <person name="Yun M.H."/>
        </authorList>
    </citation>
    <scope>NUCLEOTIDE SEQUENCE</scope>
    <source>
        <strain evidence="2">20211129_DDA</strain>
        <tissue evidence="2">Liver</tissue>
    </source>
</reference>
<proteinExistence type="predicted"/>
<gene>
    <name evidence="2" type="ORF">NDU88_003890</name>
</gene>
<dbReference type="AlphaFoldDB" id="A0AAV7SH80"/>
<sequence length="173" mass="19190">MLVDPEAVLWNYREESRSFGEERRCTSGSSGPSEGRREATGTGAGASAYGEAISLAAALHLNLGEEIVTMRSGRLRIPAEGNTRPSKTQRRAQRKSKCPANCSINRSAQRLQSSGPDQLVAPITPFQLYFKKSRVANKSDFLKDPAAAFFLNPDIDEWGLPTHWFRKYWLQGS</sequence>
<evidence type="ECO:0000313" key="3">
    <source>
        <dbReference type="Proteomes" id="UP001066276"/>
    </source>
</evidence>
<feature type="region of interest" description="Disordered" evidence="1">
    <location>
        <begin position="76"/>
        <end position="98"/>
    </location>
</feature>
<feature type="region of interest" description="Disordered" evidence="1">
    <location>
        <begin position="17"/>
        <end position="44"/>
    </location>
</feature>